<dbReference type="Pfam" id="PF05649">
    <property type="entry name" value="Peptidase_M13_N"/>
    <property type="match status" value="4"/>
</dbReference>
<dbReference type="PROSITE" id="PS51885">
    <property type="entry name" value="NEPRILYSIN"/>
    <property type="match status" value="5"/>
</dbReference>
<dbReference type="GO" id="GO:0016485">
    <property type="term" value="P:protein processing"/>
    <property type="evidence" value="ECO:0007669"/>
    <property type="project" value="TreeGrafter"/>
</dbReference>
<feature type="domain" description="Ig-like" evidence="17">
    <location>
        <begin position="12"/>
        <end position="97"/>
    </location>
</feature>
<feature type="coiled-coil region" evidence="16">
    <location>
        <begin position="2322"/>
        <end position="2349"/>
    </location>
</feature>
<evidence type="ECO:0000259" key="17">
    <source>
        <dbReference type="PROSITE" id="PS50835"/>
    </source>
</evidence>
<protein>
    <recommendedName>
        <fullName evidence="17">Ig-like domain-containing protein</fullName>
    </recommendedName>
</protein>
<dbReference type="GO" id="GO:0046872">
    <property type="term" value="F:metal ion binding"/>
    <property type="evidence" value="ECO:0007669"/>
    <property type="project" value="UniProtKB-KW"/>
</dbReference>
<comment type="cofactor">
    <cofactor evidence="1">
        <name>Zn(2+)</name>
        <dbReference type="ChEBI" id="CHEBI:29105"/>
    </cofactor>
</comment>
<dbReference type="GO" id="GO:0004222">
    <property type="term" value="F:metalloendopeptidase activity"/>
    <property type="evidence" value="ECO:0007669"/>
    <property type="project" value="InterPro"/>
</dbReference>
<dbReference type="OrthoDB" id="10012075at2759"/>
<evidence type="ECO:0000313" key="18">
    <source>
        <dbReference type="EMBL" id="KNC22772.1"/>
    </source>
</evidence>
<dbReference type="Proteomes" id="UP000037069">
    <property type="component" value="Unassembled WGS sequence"/>
</dbReference>
<evidence type="ECO:0000256" key="14">
    <source>
        <dbReference type="ARBA" id="ARBA00023180"/>
    </source>
</evidence>
<keyword evidence="10" id="KW-0862">Zinc</keyword>
<dbReference type="EMBL" id="JRES01001455">
    <property type="protein sequence ID" value="KNC22772.1"/>
    <property type="molecule type" value="Genomic_DNA"/>
</dbReference>
<dbReference type="InterPro" id="IPR008753">
    <property type="entry name" value="Peptidase_M13_N"/>
</dbReference>
<proteinExistence type="inferred from homology"/>
<dbReference type="InterPro" id="IPR003598">
    <property type="entry name" value="Ig_sub2"/>
</dbReference>
<gene>
    <name evidence="18" type="ORF">FF38_04089</name>
</gene>
<dbReference type="InterPro" id="IPR000718">
    <property type="entry name" value="Peptidase_M13"/>
</dbReference>
<comment type="caution">
    <text evidence="18">The sequence shown here is derived from an EMBL/GenBank/DDBJ whole genome shotgun (WGS) entry which is preliminary data.</text>
</comment>
<evidence type="ECO:0000256" key="2">
    <source>
        <dbReference type="ARBA" id="ARBA00004401"/>
    </source>
</evidence>
<sequence>MIYVQFLVEIPPNIDDSLTSSDVIVREGDNVTLRCKAKGSPEPSIRWKRDDGLRIVVNKSLDVPEVEGDTLELERISRLHMGAYLCIATNGVPPSVSKRIKIISPMVSIPHQLVGIPMYFNVTLECFIEANPTSLNYWTRENEQMITDSSKYKVKNSILKSIDFTVNPCEDFYTFACGNYAEQHRTKYYKEISGLMDFQYNKYILNIIESCYQHDYQVSDHCQSFIEKARVYWKACRREVRRDLPKYFKDIKPGPQLNWPIWEKTTKTWSQATYDVWMLLGKLQSYGLNNVLINHEISVDRNEEFSITLEPAYSEENSTLPDVNILEFLLMALEVSKPKHILHNLRKSDELLLDILNQFVEEADEMLDITYEDLKLLYPKLNLDVYLQELLNIELNADTSIIIINPKYFQYLNDNMWQKLQTPNWCNYLMMKFLYYLVVDSTNDFTALDCVKDLRNKMDLAVNFLFYNENYAFKAQLYNEAVNEIFENIKDRFKRLFTNNRLNLTETQVQFLQHKLQNLRLNIGNLPDDVTFDKIEKFYENLPQLHDKNYYKNHLLLLKHRFQKSLHYAPTQSYFIVNDNRMGSTSGAFYVIKQNMIVLPFGSLAYPLFDAKYNDDYKYSLLGFILAHEFTHAFDTTGLNFDGMGELINEDGSDILENKNFRKSLGCLQSQLPTDSIDERIADIVGMDVIFKIFTENHPNLIPVNQFKYFYLNMAQFFCGKSNIKFVEHDSDAQRLNQIVMNSEGFAYAFKCHRNSKMHPIFKPATSTARKMTLQLLWTLMLAVLSAQIKAQSTQNYINILIENTILSSIDETIKPCEDFYAHACGKYAEQHSSEDYKEITTLLDLQYNKFILQLFDSVYRDYQQDSDKSATFIAKTLAYFHSCRRETKRNLTKYFEHIKPGPQLNWPLWEELRNNATKPFLWADEQSFDIWTLLGTLQSYGLNNVLINQQILVKKNGDLDIMLEPAYRENNSTLPDLKTLAVLLMGLGVAKPKMFLLNLLQTNKILVDILENCEEHKRNVQQLTYKDLKSQFENLNLSSFVKELVNRELSADTVIILRNPQYFQNLNEKQNVKKSDWCNYLMLKFLYFLALDSTATFKSSDCIKDLRNKMDLAVNYLFYQHNYGHKVDLYNPIILEIFQNLKAKFQKLFLENHLNLTLQQQFLQEKLQNVKLNIGNLPQDVTFIKIENFYENLPTLDITNYYKNHLLLLKHGHQNTLYYKPNQTHHHYFRGALGSRPAAFYVAQQNMIVLPFSSLRYPLFDIHYHDVYKYSNLGFILAHELSHSFDTFGLNYDSKGEFVKSPHHILANEHFLTALECLQSQLFTNSIDERIADIIAIDISYDLHETKLNKDTPAVVRTSWNRYFYLNLAQFFCGKNDIKFIDHDTDAQRLNQIVMNSKGFELAFQCDRNSKMNTSRKCRPCEDFYEYACSNYSRENPDESYKEITQKLDNNFNKKLLEYMNKQTYIPGKQTFCDKMQLYWVSCKNETQRDLKKYFDDLRPGDQLDWPLLAYKKRWLTANETFDFWSLLGQMQSYGLSNVIVKHEIVRNKEGLLHIWLAPAIADDEEGKLPDKKVLQILLKTLGIERHEQIIQGLYNFYVKLKNMRGKFDLSANQIKHISLTSIDIYHPLLNIKLFVENLLGPEVNNISVITIENPEYFKFLNRQSWSPKELEHLCNYLMLQFLYYLAKDGATDFTPIACIKDLRRKFDLAVNFSYYHNFYQKDETKFSKALAKLTQQLKATMKKYFEKNFLKLSCEEIIFLETKLKEIQINIGNLPADKSFYAIENFYQDISNLFKDNYFKNHLLLLKHRFSKSLLYKQNQTHFIVGDNHMGSVSLPFYVLQQNMVVIPFGTLQLPLYHYNQTPLEQLSLLGFVLAHELAHAFDTTGLNFDKYGLPLDPPLDIMNHENFTKAVNCMQMQNFTETIDERIVDLFAVRVVYRIHYENYSHDNYTQWRKDFFVNMAQFFCGKDNIQFIDHDSDAQRLQIIVKNFRPFARAYDCPETSLMHAKPKCHEVSPSPCENFYKYVCSNYSQQNPNPNYCEITQQLNYQFNEKLVQLLDREIQKQDYDSRVQTFYDQMQMYFESCKNEMQRDLRKYLKEIKPGDNLNWPLLDPKEQWLETAKTASSWYIFRYYKTSFKTFDFWSLLGEMQSNEDNSLSIWLAPALLEEGGTLPDNAILKVLLISLGLQDAETIIQQLNVTDLKWQNILESNAVQSPKNQVTTLNNLEVLYPKLNLKIYLENLLGSEINKLSDINIENTKYFEYLNQKQWSNQELEHLCNYLMMKFLFYLAEDSTNDFNSQECIKDLRHKFDLAVNYFAYRVFFKREADNFNEALNNLERQIKDIMAKYFEENHLNLTRKQIIFLKCKLYQIDINNGNLPRIFNLKSIQNFYKDLADLDKSNYYKNHLLLLKHRFRKSLSNAETQTHYIVTDNRMGGVSSPFYVPQQNMVVVPFGSFQLPLFNYSQTPLQQLSLFGFVLAHELTHAFDTTGLNYNKHGFPLSSPSDIMDHANFSNALECMQHQQPTEEIDERIADLFAIRVVYRTYLEYYAKNNKEDWQQDFFRNLAQFFCGKGNINFIDHDTDAIRLQQILMNFQPFSEAFADDPMDPCENFYKYACSNYSQLNTDPNYSEITQKLDYEMNKKLWQILNKKERIRFDDPNIQTLYEKMLIYFDACESETQRNLRKYFNEIKPSNNLNWPLWEHKDQWLAADENDISIHNYLERRDIMEISWRNLQLYTEFDSWFILKLFKRNETKVKKFDFWSLLGDMQSYGLNNIIVNHQIIRNKDNSLNIWLTPAFLEEKGSLPDSTILQVLLMSLGIQDTDPLMQQLNRTDFKWKNLTQKYADITESKETTLDNISELYPRLSLKLYIENLLGLELNNLTNITLGNPEYFEYLNAKQWTNEELEHLCNYLMIKFLFYLAEDSTSTFTPLDCIQDLRRKFDLAVNYVYSEVFYKGEAIQFSEALNNIWFKIKAVMVNILEENNLGLSEPQIVYLKEKLAGINANTGNLPRPSYSNLQDFYKDLAGLEDNNYYKNHLLLLKHRFRKSLYYAQTQTHFIVSDNRMGGVSSPFYALQQNMLSLFGFVLAHELTHAFDTTGLNYDKQGFPLTFYSDIMDHSNFSKSIECMQHQQSTDDIDERIADLLAVRVAYRTYLENYAKDDGKTDDWRKEFFLNLAQFFCGKDNINFIEHDSDAVRVQQMLMNFQPFSETFGCLDGSTMNPKTKCRLY</sequence>
<keyword evidence="9" id="KW-0378">Hydrolase</keyword>
<dbReference type="InterPro" id="IPR036179">
    <property type="entry name" value="Ig-like_dom_sf"/>
</dbReference>
<comment type="subcellular location">
    <subcellularLocation>
        <location evidence="2">Cell membrane</location>
        <topology evidence="2">Single-pass type II membrane protein</topology>
    </subcellularLocation>
</comment>
<dbReference type="Gene3D" id="1.10.1380.10">
    <property type="entry name" value="Neutral endopeptidase , domain2"/>
    <property type="match status" value="5"/>
</dbReference>
<dbReference type="FunFam" id="2.60.40.10:FF:000328">
    <property type="entry name" value="CLUMA_CG000981, isoform A"/>
    <property type="match status" value="1"/>
</dbReference>
<dbReference type="InterPro" id="IPR018497">
    <property type="entry name" value="Peptidase_M13_C"/>
</dbReference>
<dbReference type="InterPro" id="IPR013783">
    <property type="entry name" value="Ig-like_fold"/>
</dbReference>
<dbReference type="Gene3D" id="3.40.390.10">
    <property type="entry name" value="Collagenase (Catalytic Domain)"/>
    <property type="match status" value="5"/>
</dbReference>
<dbReference type="SUPFAM" id="SSF48726">
    <property type="entry name" value="Immunoglobulin"/>
    <property type="match status" value="1"/>
</dbReference>
<dbReference type="Gene3D" id="2.60.40.10">
    <property type="entry name" value="Immunoglobulins"/>
    <property type="match status" value="1"/>
</dbReference>
<evidence type="ECO:0000313" key="19">
    <source>
        <dbReference type="Proteomes" id="UP000037069"/>
    </source>
</evidence>
<evidence type="ECO:0000256" key="13">
    <source>
        <dbReference type="ARBA" id="ARBA00023157"/>
    </source>
</evidence>
<dbReference type="PANTHER" id="PTHR11733">
    <property type="entry name" value="ZINC METALLOPROTEASE FAMILY M13 NEPRILYSIN-RELATED"/>
    <property type="match status" value="1"/>
</dbReference>
<keyword evidence="11" id="KW-0482">Metalloprotease</keyword>
<dbReference type="InterPro" id="IPR003599">
    <property type="entry name" value="Ig_sub"/>
</dbReference>
<evidence type="ECO:0000256" key="9">
    <source>
        <dbReference type="ARBA" id="ARBA00022801"/>
    </source>
</evidence>
<keyword evidence="13" id="KW-1015">Disulfide bond</keyword>
<evidence type="ECO:0000256" key="15">
    <source>
        <dbReference type="ARBA" id="ARBA00023319"/>
    </source>
</evidence>
<dbReference type="InterPro" id="IPR042089">
    <property type="entry name" value="Peptidase_M13_dom_2"/>
</dbReference>
<dbReference type="SMART" id="SM00408">
    <property type="entry name" value="IGc2"/>
    <property type="match status" value="1"/>
</dbReference>
<dbReference type="SUPFAM" id="SSF55486">
    <property type="entry name" value="Metalloproteases ('zincins'), catalytic domain"/>
    <property type="match status" value="5"/>
</dbReference>
<reference evidence="18 19" key="1">
    <citation type="journal article" date="2015" name="Nat. Commun.">
        <title>Lucilia cuprina genome unlocks parasitic fly biology to underpin future interventions.</title>
        <authorList>
            <person name="Anstead C.A."/>
            <person name="Korhonen P.K."/>
            <person name="Young N.D."/>
            <person name="Hall R.S."/>
            <person name="Jex A.R."/>
            <person name="Murali S.C."/>
            <person name="Hughes D.S."/>
            <person name="Lee S.F."/>
            <person name="Perry T."/>
            <person name="Stroehlein A.J."/>
            <person name="Ansell B.R."/>
            <person name="Breugelmans B."/>
            <person name="Hofmann A."/>
            <person name="Qu J."/>
            <person name="Dugan S."/>
            <person name="Lee S.L."/>
            <person name="Chao H."/>
            <person name="Dinh H."/>
            <person name="Han Y."/>
            <person name="Doddapaneni H.V."/>
            <person name="Worley K.C."/>
            <person name="Muzny D.M."/>
            <person name="Ioannidis P."/>
            <person name="Waterhouse R.M."/>
            <person name="Zdobnov E.M."/>
            <person name="James P.J."/>
            <person name="Bagnall N.H."/>
            <person name="Kotze A.C."/>
            <person name="Gibbs R.A."/>
            <person name="Richards S."/>
            <person name="Batterham P."/>
            <person name="Gasser R.B."/>
        </authorList>
    </citation>
    <scope>NUCLEOTIDE SEQUENCE [LARGE SCALE GENOMIC DNA]</scope>
    <source>
        <strain evidence="18 19">LS</strain>
        <tissue evidence="18">Full body</tissue>
    </source>
</reference>
<keyword evidence="8" id="KW-0677">Repeat</keyword>
<dbReference type="GO" id="GO:0005886">
    <property type="term" value="C:plasma membrane"/>
    <property type="evidence" value="ECO:0007669"/>
    <property type="project" value="UniProtKB-SubCell"/>
</dbReference>
<keyword evidence="5" id="KW-0645">Protease</keyword>
<evidence type="ECO:0000256" key="3">
    <source>
        <dbReference type="ARBA" id="ARBA00007357"/>
    </source>
</evidence>
<organism evidence="18 19">
    <name type="scientific">Lucilia cuprina</name>
    <name type="common">Green bottle fly</name>
    <name type="synonym">Australian sheep blowfly</name>
    <dbReference type="NCBI Taxonomy" id="7375"/>
    <lineage>
        <taxon>Eukaryota</taxon>
        <taxon>Metazoa</taxon>
        <taxon>Ecdysozoa</taxon>
        <taxon>Arthropoda</taxon>
        <taxon>Hexapoda</taxon>
        <taxon>Insecta</taxon>
        <taxon>Pterygota</taxon>
        <taxon>Neoptera</taxon>
        <taxon>Endopterygota</taxon>
        <taxon>Diptera</taxon>
        <taxon>Brachycera</taxon>
        <taxon>Muscomorpha</taxon>
        <taxon>Oestroidea</taxon>
        <taxon>Calliphoridae</taxon>
        <taxon>Luciliinae</taxon>
        <taxon>Lucilia</taxon>
    </lineage>
</organism>
<keyword evidence="16" id="KW-0175">Coiled coil</keyword>
<keyword evidence="6" id="KW-0479">Metal-binding</keyword>
<dbReference type="Pfam" id="PF13927">
    <property type="entry name" value="Ig_3"/>
    <property type="match status" value="1"/>
</dbReference>
<evidence type="ECO:0000256" key="10">
    <source>
        <dbReference type="ARBA" id="ARBA00022833"/>
    </source>
</evidence>
<evidence type="ECO:0000256" key="7">
    <source>
        <dbReference type="ARBA" id="ARBA00022729"/>
    </source>
</evidence>
<dbReference type="InterPro" id="IPR007110">
    <property type="entry name" value="Ig-like_dom"/>
</dbReference>
<evidence type="ECO:0000256" key="8">
    <source>
        <dbReference type="ARBA" id="ARBA00022737"/>
    </source>
</evidence>
<dbReference type="PROSITE" id="PS50835">
    <property type="entry name" value="IG_LIKE"/>
    <property type="match status" value="1"/>
</dbReference>
<keyword evidence="19" id="KW-1185">Reference proteome</keyword>
<evidence type="ECO:0000256" key="12">
    <source>
        <dbReference type="ARBA" id="ARBA00023136"/>
    </source>
</evidence>
<dbReference type="SMART" id="SM00409">
    <property type="entry name" value="IG"/>
    <property type="match status" value="1"/>
</dbReference>
<evidence type="ECO:0000256" key="11">
    <source>
        <dbReference type="ARBA" id="ARBA00023049"/>
    </source>
</evidence>
<dbReference type="InterPro" id="IPR024079">
    <property type="entry name" value="MetalloPept_cat_dom_sf"/>
</dbReference>
<keyword evidence="14" id="KW-0325">Glycoprotein</keyword>
<name>A0A0L0BRV2_LUCCU</name>
<evidence type="ECO:0000256" key="6">
    <source>
        <dbReference type="ARBA" id="ARBA00022723"/>
    </source>
</evidence>
<accession>A0A0L0BRV2</accession>
<keyword evidence="15" id="KW-0393">Immunoglobulin domain</keyword>
<dbReference type="PANTHER" id="PTHR11733:SF167">
    <property type="entry name" value="FI17812P1-RELATED"/>
    <property type="match status" value="1"/>
</dbReference>
<dbReference type="STRING" id="7375.A0A0L0BRV2"/>
<evidence type="ECO:0000256" key="5">
    <source>
        <dbReference type="ARBA" id="ARBA00022670"/>
    </source>
</evidence>
<keyword evidence="7" id="KW-0732">Signal</keyword>
<keyword evidence="12" id="KW-0472">Membrane</keyword>
<comment type="similarity">
    <text evidence="3">Belongs to the peptidase M13 family.</text>
</comment>
<evidence type="ECO:0000256" key="16">
    <source>
        <dbReference type="SAM" id="Coils"/>
    </source>
</evidence>
<dbReference type="Pfam" id="PF01431">
    <property type="entry name" value="Peptidase_M13"/>
    <property type="match status" value="5"/>
</dbReference>
<evidence type="ECO:0000256" key="1">
    <source>
        <dbReference type="ARBA" id="ARBA00001947"/>
    </source>
</evidence>
<keyword evidence="4" id="KW-1003">Cell membrane</keyword>
<evidence type="ECO:0000256" key="4">
    <source>
        <dbReference type="ARBA" id="ARBA00022475"/>
    </source>
</evidence>